<dbReference type="AlphaFoldDB" id="A0ABD3FUR1"/>
<keyword evidence="3" id="KW-1185">Reference proteome</keyword>
<protein>
    <submittedName>
        <fullName evidence="2">Uncharacterized protein</fullName>
    </submittedName>
</protein>
<evidence type="ECO:0000313" key="2">
    <source>
        <dbReference type="EMBL" id="KAL3670665.1"/>
    </source>
</evidence>
<sequence length="65" mass="7244">MFANHFVTIAPHAAVMVVSPKDSRSSSPSTKDPVKKYRRAKSERDANNSDKKAQVKVRITARQTC</sequence>
<evidence type="ECO:0000313" key="3">
    <source>
        <dbReference type="Proteomes" id="UP001632037"/>
    </source>
</evidence>
<comment type="caution">
    <text evidence="2">The sequence shown here is derived from an EMBL/GenBank/DDBJ whole genome shotgun (WGS) entry which is preliminary data.</text>
</comment>
<feature type="region of interest" description="Disordered" evidence="1">
    <location>
        <begin position="19"/>
        <end position="65"/>
    </location>
</feature>
<feature type="compositionally biased region" description="Basic and acidic residues" evidence="1">
    <location>
        <begin position="32"/>
        <end position="53"/>
    </location>
</feature>
<gene>
    <name evidence="2" type="ORF">V7S43_003855</name>
</gene>
<dbReference type="EMBL" id="JBIMZQ010000006">
    <property type="protein sequence ID" value="KAL3670665.1"/>
    <property type="molecule type" value="Genomic_DNA"/>
</dbReference>
<accession>A0ABD3FUR1</accession>
<evidence type="ECO:0000256" key="1">
    <source>
        <dbReference type="SAM" id="MobiDB-lite"/>
    </source>
</evidence>
<proteinExistence type="predicted"/>
<organism evidence="2 3">
    <name type="scientific">Phytophthora oleae</name>
    <dbReference type="NCBI Taxonomy" id="2107226"/>
    <lineage>
        <taxon>Eukaryota</taxon>
        <taxon>Sar</taxon>
        <taxon>Stramenopiles</taxon>
        <taxon>Oomycota</taxon>
        <taxon>Peronosporomycetes</taxon>
        <taxon>Peronosporales</taxon>
        <taxon>Peronosporaceae</taxon>
        <taxon>Phytophthora</taxon>
    </lineage>
</organism>
<feature type="compositionally biased region" description="Low complexity" evidence="1">
    <location>
        <begin position="19"/>
        <end position="31"/>
    </location>
</feature>
<reference evidence="2 3" key="1">
    <citation type="submission" date="2024-09" db="EMBL/GenBank/DDBJ databases">
        <title>Genome sequencing and assembly of Phytophthora oleae, isolate VK10A, causative agent of rot of olive drupes.</title>
        <authorList>
            <person name="Conti Taguali S."/>
            <person name="Riolo M."/>
            <person name="La Spada F."/>
            <person name="Cacciola S.O."/>
            <person name="Dionisio G."/>
        </authorList>
    </citation>
    <scope>NUCLEOTIDE SEQUENCE [LARGE SCALE GENOMIC DNA]</scope>
    <source>
        <strain evidence="2 3">VK10A</strain>
    </source>
</reference>
<name>A0ABD3FUR1_9STRA</name>
<dbReference type="Proteomes" id="UP001632037">
    <property type="component" value="Unassembled WGS sequence"/>
</dbReference>